<name>A0A8B7P6X1_HYAAZ</name>
<organism evidence="12 14">
    <name type="scientific">Hyalella azteca</name>
    <name type="common">Amphipod</name>
    <dbReference type="NCBI Taxonomy" id="294128"/>
    <lineage>
        <taxon>Eukaryota</taxon>
        <taxon>Metazoa</taxon>
        <taxon>Ecdysozoa</taxon>
        <taxon>Arthropoda</taxon>
        <taxon>Crustacea</taxon>
        <taxon>Multicrustacea</taxon>
        <taxon>Malacostraca</taxon>
        <taxon>Eumalacostraca</taxon>
        <taxon>Peracarida</taxon>
        <taxon>Amphipoda</taxon>
        <taxon>Senticaudata</taxon>
        <taxon>Talitrida</taxon>
        <taxon>Talitroidea</taxon>
        <taxon>Hyalellidae</taxon>
        <taxon>Hyalella</taxon>
    </lineage>
</organism>
<dbReference type="GeneID" id="108677196"/>
<evidence type="ECO:0000256" key="11">
    <source>
        <dbReference type="SAM" id="MobiDB-lite"/>
    </source>
</evidence>
<dbReference type="GO" id="GO:0000422">
    <property type="term" value="P:autophagy of mitochondrion"/>
    <property type="evidence" value="ECO:0007669"/>
    <property type="project" value="TreeGrafter"/>
</dbReference>
<evidence type="ECO:0000256" key="10">
    <source>
        <dbReference type="RuleBase" id="RU364027"/>
    </source>
</evidence>
<reference evidence="13 14" key="1">
    <citation type="submission" date="2025-04" db="UniProtKB">
        <authorList>
            <consortium name="RefSeq"/>
        </authorList>
    </citation>
    <scope>IDENTIFICATION</scope>
    <source>
        <tissue evidence="13 14">Whole organism</tissue>
    </source>
</reference>
<feature type="transmembrane region" description="Helical" evidence="10">
    <location>
        <begin position="315"/>
        <end position="339"/>
    </location>
</feature>
<dbReference type="GO" id="GO:0006869">
    <property type="term" value="P:lipid transport"/>
    <property type="evidence" value="ECO:0007669"/>
    <property type="project" value="UniProtKB-KW"/>
</dbReference>
<dbReference type="CTD" id="36821"/>
<feature type="region of interest" description="Disordered" evidence="11">
    <location>
        <begin position="831"/>
        <end position="882"/>
    </location>
</feature>
<feature type="transmembrane region" description="Helical" evidence="10">
    <location>
        <begin position="432"/>
        <end position="450"/>
    </location>
</feature>
<sequence>MEGSEYEKRYQRLDEHHTYEGFNRLHDAPRVGFSGDGGLGSSEETRTSSDNVLMHRVPERVRDWHHVDDLDSFFKRIYRYHQSNGFTVMLLRDGLDLVQYLFMVFLTVLVLCGLNYEVLLGSESVSLNKNNTSGVVVKTTLSDGFYSFSETLSRISVMLGIVLFAALLFLLGRLVYTIHNATQYKDTKAFFSNALKIPDSALQNVTWDEVKKQLMEVQLQQRMCVHKDILTSLDIYQRILRHQNYMVALVNQGIIPVRFNLPFYGEMVFYTKGYEFNLQLLLFWGPLSLLQSITPESLRQPHRKKEIIASFEKKIVYLSIINFFSMFFVFVYQVLYSLYHNVERVKNEPGSLAGRCWSQYGRIYLRHYNELDHELNSRLNRAYKPSMAYLNSFSSPALSVIAGTLVFIASAIFAVIVAISLFDDDFLRVEHVINLLAVSVIVIAVCRNFIPDENLVWVPEMLMERIVTQIHYLPESWTGRFHTTQVRDEFSRLFQYKFVHLLEELISPLFVPFILFFSLRHRAKEIVDFFHMFTVSVEGIGDVCSFAQMDIKQHGSPNWQPDVRKANDGEETNPEQRLYAPDKGRTELSLMHFALTNPDWQPPKSGAAFLTAVKQRPHQECHGLTAVAETDLAHSINSLNLTGQDRIAHWMAPTVFGTRNVAGPSETGYVARGFNGGVAHVEGPMQSSVLSGAPSLQGSLHQSSLEMAASIHPALGHLDDGNNSFTQWLPQTQTVYDMGMSCLYLRGLSNRRRHQNQYYDEYGSGAYRDPRSDAGTGAGHPFQSQESSIYDPRSRMYQRTPSPPAMDPFRDAMVSHLGSSAQLPSGSISSQYQEMLHGASDMIQQQRSQTHAPQQPPPPTLEQPGSAAGMSDDTPLLRPNRR</sequence>
<evidence type="ECO:0000256" key="8">
    <source>
        <dbReference type="ARBA" id="ARBA00023055"/>
    </source>
</evidence>
<feature type="transmembrane region" description="Helical" evidence="10">
    <location>
        <begin position="397"/>
        <end position="420"/>
    </location>
</feature>
<proteinExistence type="inferred from homology"/>
<feature type="transmembrane region" description="Helical" evidence="10">
    <location>
        <begin position="155"/>
        <end position="176"/>
    </location>
</feature>
<evidence type="ECO:0000313" key="14">
    <source>
        <dbReference type="RefSeq" id="XP_018020866.1"/>
    </source>
</evidence>
<feature type="transmembrane region" description="Helical" evidence="10">
    <location>
        <begin position="97"/>
        <end position="116"/>
    </location>
</feature>
<keyword evidence="6 10" id="KW-1133">Transmembrane helix</keyword>
<evidence type="ECO:0000256" key="3">
    <source>
        <dbReference type="ARBA" id="ARBA00018074"/>
    </source>
</evidence>
<dbReference type="PANTHER" id="PTHR13038">
    <property type="entry name" value="APG9 AUTOPHAGY 9"/>
    <property type="match status" value="1"/>
</dbReference>
<dbReference type="GO" id="GO:0061709">
    <property type="term" value="P:reticulophagy"/>
    <property type="evidence" value="ECO:0007669"/>
    <property type="project" value="TreeGrafter"/>
</dbReference>
<accession>A0A8B7P6X1</accession>
<dbReference type="AlphaFoldDB" id="A0A8B7P6X1"/>
<evidence type="ECO:0000313" key="13">
    <source>
        <dbReference type="RefSeq" id="XP_018020865.1"/>
    </source>
</evidence>
<dbReference type="OrthoDB" id="2020634at2759"/>
<evidence type="ECO:0000256" key="9">
    <source>
        <dbReference type="ARBA" id="ARBA00023136"/>
    </source>
</evidence>
<dbReference type="GO" id="GO:0034727">
    <property type="term" value="P:piecemeal microautophagy of the nucleus"/>
    <property type="evidence" value="ECO:0007669"/>
    <property type="project" value="TreeGrafter"/>
</dbReference>
<comment type="similarity">
    <text evidence="2 10">Belongs to the ATG9 family.</text>
</comment>
<dbReference type="Proteomes" id="UP000694843">
    <property type="component" value="Unplaced"/>
</dbReference>
<evidence type="ECO:0000256" key="1">
    <source>
        <dbReference type="ARBA" id="ARBA00004511"/>
    </source>
</evidence>
<keyword evidence="8 10" id="KW-0445">Lipid transport</keyword>
<comment type="subcellular location">
    <subcellularLocation>
        <location evidence="1 10">Preautophagosomal structure membrane</location>
        <topology evidence="1 10">Multi-pass membrane protein</topology>
    </subcellularLocation>
</comment>
<dbReference type="GO" id="GO:0005776">
    <property type="term" value="C:autophagosome"/>
    <property type="evidence" value="ECO:0007669"/>
    <property type="project" value="TreeGrafter"/>
</dbReference>
<dbReference type="GO" id="GO:0034045">
    <property type="term" value="C:phagophore assembly site membrane"/>
    <property type="evidence" value="ECO:0007669"/>
    <property type="project" value="UniProtKB-SubCell"/>
</dbReference>
<keyword evidence="7 10" id="KW-0072">Autophagy</keyword>
<gene>
    <name evidence="13 14 15" type="primary">LOC108677196</name>
</gene>
<dbReference type="RefSeq" id="XP_018020865.1">
    <property type="nucleotide sequence ID" value="XM_018165376.2"/>
</dbReference>
<keyword evidence="9 10" id="KW-0472">Membrane</keyword>
<evidence type="ECO:0000256" key="5">
    <source>
        <dbReference type="ARBA" id="ARBA00022692"/>
    </source>
</evidence>
<feature type="region of interest" description="Disordered" evidence="11">
    <location>
        <begin position="762"/>
        <end position="811"/>
    </location>
</feature>
<evidence type="ECO:0000256" key="4">
    <source>
        <dbReference type="ARBA" id="ARBA00022448"/>
    </source>
</evidence>
<dbReference type="KEGG" id="hazt:108677196"/>
<evidence type="ECO:0000256" key="7">
    <source>
        <dbReference type="ARBA" id="ARBA00023006"/>
    </source>
</evidence>
<dbReference type="Pfam" id="PF04109">
    <property type="entry name" value="ATG9"/>
    <property type="match status" value="1"/>
</dbReference>
<feature type="compositionally biased region" description="Polar residues" evidence="11">
    <location>
        <begin position="842"/>
        <end position="852"/>
    </location>
</feature>
<evidence type="ECO:0000313" key="12">
    <source>
        <dbReference type="Proteomes" id="UP000694843"/>
    </source>
</evidence>
<keyword evidence="4 10" id="KW-0813">Transport</keyword>
<dbReference type="RefSeq" id="XP_018020866.1">
    <property type="nucleotide sequence ID" value="XM_018165377.2"/>
</dbReference>
<keyword evidence="12" id="KW-1185">Reference proteome</keyword>
<comment type="function">
    <text evidence="10">Phospholipid scramblase involved in autophagy. Cycles between the preautophagosomal structure/phagophore assembly site (PAS) and the cytoplasmic vesicle pool and supplies membrane for the growing autophagosome. Lipid scramblase activity plays a key role in preautophagosomal structure/phagophore assembly by distributing the phospholipids that arrive through ATG2 from the cytoplasmic to the luminal leaflet of the bilayer, thereby driving autophagosomal membrane expansion.</text>
</comment>
<evidence type="ECO:0000256" key="6">
    <source>
        <dbReference type="ARBA" id="ARBA00022989"/>
    </source>
</evidence>
<dbReference type="PANTHER" id="PTHR13038:SF10">
    <property type="entry name" value="AUTOPHAGY-RELATED PROTEIN 9"/>
    <property type="match status" value="1"/>
</dbReference>
<evidence type="ECO:0000313" key="15">
    <source>
        <dbReference type="RefSeq" id="XP_047736865.1"/>
    </source>
</evidence>
<dbReference type="OMA" id="FHHAPVE"/>
<dbReference type="GO" id="GO:0034497">
    <property type="term" value="P:protein localization to phagophore assembly site"/>
    <property type="evidence" value="ECO:0007669"/>
    <property type="project" value="TreeGrafter"/>
</dbReference>
<dbReference type="InterPro" id="IPR007241">
    <property type="entry name" value="Autophagy-rel_prot_9"/>
</dbReference>
<keyword evidence="5 10" id="KW-0812">Transmembrane</keyword>
<dbReference type="RefSeq" id="XP_047736865.1">
    <property type="nucleotide sequence ID" value="XM_047880909.1"/>
</dbReference>
<protein>
    <recommendedName>
        <fullName evidence="3 10">Autophagy-related protein 9</fullName>
    </recommendedName>
</protein>
<evidence type="ECO:0000256" key="2">
    <source>
        <dbReference type="ARBA" id="ARBA00006185"/>
    </source>
</evidence>